<dbReference type="GO" id="GO:0006511">
    <property type="term" value="P:ubiquitin-dependent protein catabolic process"/>
    <property type="evidence" value="ECO:0007669"/>
    <property type="project" value="TreeGrafter"/>
</dbReference>
<evidence type="ECO:0000256" key="5">
    <source>
        <dbReference type="SAM" id="MobiDB-lite"/>
    </source>
</evidence>
<dbReference type="CDD" id="cd16454">
    <property type="entry name" value="RING-H2_PA-TM-RING"/>
    <property type="match status" value="1"/>
</dbReference>
<dbReference type="Gene3D" id="3.30.40.10">
    <property type="entry name" value="Zinc/RING finger domain, C3HC4 (zinc finger)"/>
    <property type="match status" value="1"/>
</dbReference>
<feature type="domain" description="RING-type" evidence="7">
    <location>
        <begin position="327"/>
        <end position="369"/>
    </location>
</feature>
<dbReference type="Pfam" id="PF13639">
    <property type="entry name" value="zf-RING_2"/>
    <property type="match status" value="1"/>
</dbReference>
<dbReference type="eggNOG" id="KOG4628">
    <property type="taxonomic scope" value="Eukaryota"/>
</dbReference>
<keyword evidence="9" id="KW-1185">Reference proteome</keyword>
<dbReference type="InterPro" id="IPR011016">
    <property type="entry name" value="Znf_RING-CH"/>
</dbReference>
<dbReference type="PANTHER" id="PTHR22765">
    <property type="entry name" value="RING FINGER AND PROTEASE ASSOCIATED DOMAIN-CONTAINING"/>
    <property type="match status" value="1"/>
</dbReference>
<evidence type="ECO:0000313" key="8">
    <source>
        <dbReference type="EMBL" id="KNE55146.1"/>
    </source>
</evidence>
<evidence type="ECO:0000256" key="2">
    <source>
        <dbReference type="ARBA" id="ARBA00022771"/>
    </source>
</evidence>
<reference evidence="9" key="2">
    <citation type="submission" date="2009-11" db="EMBL/GenBank/DDBJ databases">
        <title>The Genome Sequence of Allomyces macrogynus strain ATCC 38327.</title>
        <authorList>
            <consortium name="The Broad Institute Genome Sequencing Platform"/>
            <person name="Russ C."/>
            <person name="Cuomo C."/>
            <person name="Shea T."/>
            <person name="Young S.K."/>
            <person name="Zeng Q."/>
            <person name="Koehrsen M."/>
            <person name="Haas B."/>
            <person name="Borodovsky M."/>
            <person name="Guigo R."/>
            <person name="Alvarado L."/>
            <person name="Berlin A."/>
            <person name="Borenstein D."/>
            <person name="Chen Z."/>
            <person name="Engels R."/>
            <person name="Freedman E."/>
            <person name="Gellesch M."/>
            <person name="Goldberg J."/>
            <person name="Griggs A."/>
            <person name="Gujja S."/>
            <person name="Heiman D."/>
            <person name="Hepburn T."/>
            <person name="Howarth C."/>
            <person name="Jen D."/>
            <person name="Larson L."/>
            <person name="Lewis B."/>
            <person name="Mehta T."/>
            <person name="Park D."/>
            <person name="Pearson M."/>
            <person name="Roberts A."/>
            <person name="Saif S."/>
            <person name="Shenoy N."/>
            <person name="Sisk P."/>
            <person name="Stolte C."/>
            <person name="Sykes S."/>
            <person name="Walk T."/>
            <person name="White J."/>
            <person name="Yandava C."/>
            <person name="Burger G."/>
            <person name="Gray M.W."/>
            <person name="Holland P.W.H."/>
            <person name="King N."/>
            <person name="Lang F.B.F."/>
            <person name="Roger A.J."/>
            <person name="Ruiz-Trillo I."/>
            <person name="Lander E."/>
            <person name="Nusbaum C."/>
        </authorList>
    </citation>
    <scope>NUCLEOTIDE SEQUENCE [LARGE SCALE GENOMIC DNA]</scope>
    <source>
        <strain evidence="9">ATCC 38327</strain>
    </source>
</reference>
<dbReference type="SMART" id="SM00184">
    <property type="entry name" value="RING"/>
    <property type="match status" value="1"/>
</dbReference>
<dbReference type="PROSITE" id="PS50089">
    <property type="entry name" value="ZF_RING_2"/>
    <property type="match status" value="1"/>
</dbReference>
<evidence type="ECO:0000256" key="1">
    <source>
        <dbReference type="ARBA" id="ARBA00022723"/>
    </source>
</evidence>
<keyword evidence="6" id="KW-0472">Membrane</keyword>
<dbReference type="Proteomes" id="UP000054350">
    <property type="component" value="Unassembled WGS sequence"/>
</dbReference>
<proteinExistence type="predicted"/>
<evidence type="ECO:0000256" key="3">
    <source>
        <dbReference type="ARBA" id="ARBA00022833"/>
    </source>
</evidence>
<accession>A0A0L0RYK5</accession>
<evidence type="ECO:0000313" key="9">
    <source>
        <dbReference type="Proteomes" id="UP000054350"/>
    </source>
</evidence>
<feature type="region of interest" description="Disordered" evidence="5">
    <location>
        <begin position="374"/>
        <end position="450"/>
    </location>
</feature>
<organism evidence="8 9">
    <name type="scientific">Allomyces macrogynus (strain ATCC 38327)</name>
    <name type="common">Allomyces javanicus var. macrogynus</name>
    <dbReference type="NCBI Taxonomy" id="578462"/>
    <lineage>
        <taxon>Eukaryota</taxon>
        <taxon>Fungi</taxon>
        <taxon>Fungi incertae sedis</taxon>
        <taxon>Blastocladiomycota</taxon>
        <taxon>Blastocladiomycetes</taxon>
        <taxon>Blastocladiales</taxon>
        <taxon>Blastocladiaceae</taxon>
        <taxon>Allomyces</taxon>
    </lineage>
</organism>
<dbReference type="GO" id="GO:0061630">
    <property type="term" value="F:ubiquitin protein ligase activity"/>
    <property type="evidence" value="ECO:0007669"/>
    <property type="project" value="TreeGrafter"/>
</dbReference>
<evidence type="ECO:0000259" key="7">
    <source>
        <dbReference type="PROSITE" id="PS50089"/>
    </source>
</evidence>
<keyword evidence="6" id="KW-1133">Transmembrane helix</keyword>
<feature type="transmembrane region" description="Helical" evidence="6">
    <location>
        <begin position="163"/>
        <end position="190"/>
    </location>
</feature>
<protein>
    <recommendedName>
        <fullName evidence="7">RING-type domain-containing protein</fullName>
    </recommendedName>
</protein>
<keyword evidence="3" id="KW-0862">Zinc</keyword>
<feature type="compositionally biased region" description="Pro residues" evidence="5">
    <location>
        <begin position="293"/>
        <end position="303"/>
    </location>
</feature>
<dbReference type="VEuPathDB" id="FungiDB:AMAG_01069"/>
<dbReference type="PANTHER" id="PTHR22765:SF416">
    <property type="entry name" value="E3 UBIQUITIN-PROTEIN LIGASE GODZILLA"/>
    <property type="match status" value="1"/>
</dbReference>
<dbReference type="InterPro" id="IPR001841">
    <property type="entry name" value="Znf_RING"/>
</dbReference>
<name>A0A0L0RYK5_ALLM3</name>
<evidence type="ECO:0000256" key="4">
    <source>
        <dbReference type="PROSITE-ProRule" id="PRU00175"/>
    </source>
</evidence>
<dbReference type="STRING" id="578462.A0A0L0RYK5"/>
<keyword evidence="1" id="KW-0479">Metal-binding</keyword>
<dbReference type="SMART" id="SM00744">
    <property type="entry name" value="RINGv"/>
    <property type="match status" value="1"/>
</dbReference>
<sequence>MLHPDARLGVVQYDPNHVVTQLEFPLFVVTTTAEANVSAPARPIAAVLYLPLDHGCELRQPILAPHLALLPYGDPSVPCPPAVQAENAQANGAIAALFYLPPVTSLPQPLATNATIPLFQLAQFPDGRDLAARLASPFAVPDPHDPVRIDGLIAAGRVGMGNMWHVTLVVVVVLLATALAVSVAMHVLVWRRRRVEGARRRRVRGMAVGVGDEEGMAGADVVDEAMLHMLPLREYAPPTSTTAAVGRDAISEKPGAVVVTVPPAVVVSPDIAAGQEPTGMIEFPTSPNDSSPPRTPPLAPTDPPRSLLHTLFPLLPSTPSTPLTTTCAICLEDLAPRTVVRELPCRHVFHPTCIDPWLTTRSAQCPLCKSRRAGGMTPEGDAQLAPGGGRGRDPTWARDTRAAPSRMYTPVPGVPGVVDLQRAGRAEEEEVGMPRARVPVHGAAQRAEDG</sequence>
<keyword evidence="2 4" id="KW-0863">Zinc-finger</keyword>
<dbReference type="AlphaFoldDB" id="A0A0L0RYK5"/>
<dbReference type="GO" id="GO:0008270">
    <property type="term" value="F:zinc ion binding"/>
    <property type="evidence" value="ECO:0007669"/>
    <property type="project" value="UniProtKB-KW"/>
</dbReference>
<dbReference type="SUPFAM" id="SSF57850">
    <property type="entry name" value="RING/U-box"/>
    <property type="match status" value="1"/>
</dbReference>
<dbReference type="InterPro" id="IPR051826">
    <property type="entry name" value="E3_ubiquitin-ligase_domain"/>
</dbReference>
<dbReference type="InterPro" id="IPR013083">
    <property type="entry name" value="Znf_RING/FYVE/PHD"/>
</dbReference>
<gene>
    <name evidence="8" type="ORF">AMAG_01069</name>
</gene>
<dbReference type="OrthoDB" id="8062037at2759"/>
<dbReference type="GO" id="GO:0005737">
    <property type="term" value="C:cytoplasm"/>
    <property type="evidence" value="ECO:0007669"/>
    <property type="project" value="TreeGrafter"/>
</dbReference>
<reference evidence="8 9" key="1">
    <citation type="submission" date="2009-11" db="EMBL/GenBank/DDBJ databases">
        <title>Annotation of Allomyces macrogynus ATCC 38327.</title>
        <authorList>
            <consortium name="The Broad Institute Genome Sequencing Platform"/>
            <person name="Russ C."/>
            <person name="Cuomo C."/>
            <person name="Burger G."/>
            <person name="Gray M.W."/>
            <person name="Holland P.W.H."/>
            <person name="King N."/>
            <person name="Lang F.B.F."/>
            <person name="Roger A.J."/>
            <person name="Ruiz-Trillo I."/>
            <person name="Young S.K."/>
            <person name="Zeng Q."/>
            <person name="Gargeya S."/>
            <person name="Fitzgerald M."/>
            <person name="Haas B."/>
            <person name="Abouelleil A."/>
            <person name="Alvarado L."/>
            <person name="Arachchi H.M."/>
            <person name="Berlin A."/>
            <person name="Chapman S.B."/>
            <person name="Gearin G."/>
            <person name="Goldberg J."/>
            <person name="Griggs A."/>
            <person name="Gujja S."/>
            <person name="Hansen M."/>
            <person name="Heiman D."/>
            <person name="Howarth C."/>
            <person name="Larimer J."/>
            <person name="Lui A."/>
            <person name="MacDonald P.J.P."/>
            <person name="McCowen C."/>
            <person name="Montmayeur A."/>
            <person name="Murphy C."/>
            <person name="Neiman D."/>
            <person name="Pearson M."/>
            <person name="Priest M."/>
            <person name="Roberts A."/>
            <person name="Saif S."/>
            <person name="Shea T."/>
            <person name="Sisk P."/>
            <person name="Stolte C."/>
            <person name="Sykes S."/>
            <person name="Wortman J."/>
            <person name="Nusbaum C."/>
            <person name="Birren B."/>
        </authorList>
    </citation>
    <scope>NUCLEOTIDE SEQUENCE [LARGE SCALE GENOMIC DNA]</scope>
    <source>
        <strain evidence="8 9">ATCC 38327</strain>
    </source>
</reference>
<dbReference type="EMBL" id="GG745329">
    <property type="protein sequence ID" value="KNE55146.1"/>
    <property type="molecule type" value="Genomic_DNA"/>
</dbReference>
<feature type="region of interest" description="Disordered" evidence="5">
    <location>
        <begin position="281"/>
        <end position="303"/>
    </location>
</feature>
<keyword evidence="6" id="KW-0812">Transmembrane</keyword>
<feature type="compositionally biased region" description="Basic and acidic residues" evidence="5">
    <location>
        <begin position="390"/>
        <end position="401"/>
    </location>
</feature>
<evidence type="ECO:0000256" key="6">
    <source>
        <dbReference type="SAM" id="Phobius"/>
    </source>
</evidence>